<dbReference type="Gene3D" id="1.25.40.10">
    <property type="entry name" value="Tetratricopeptide repeat domain"/>
    <property type="match status" value="3"/>
</dbReference>
<dbReference type="PANTHER" id="PTHR37423">
    <property type="entry name" value="SOLUBLE LYTIC MUREIN TRANSGLYCOSYLASE-RELATED"/>
    <property type="match status" value="1"/>
</dbReference>
<dbReference type="PROSITE" id="PS00922">
    <property type="entry name" value="TRANSGLYCOSYLASE"/>
    <property type="match status" value="1"/>
</dbReference>
<dbReference type="Gene3D" id="1.10.530.10">
    <property type="match status" value="1"/>
</dbReference>
<name>A0ABX8BA23_9BACT</name>
<dbReference type="InterPro" id="IPR008258">
    <property type="entry name" value="Transglycosylase_SLT_dom_1"/>
</dbReference>
<dbReference type="PANTHER" id="PTHR37423:SF2">
    <property type="entry name" value="MEMBRANE-BOUND LYTIC MUREIN TRANSGLYCOSYLASE C"/>
    <property type="match status" value="1"/>
</dbReference>
<keyword evidence="4" id="KW-1185">Reference proteome</keyword>
<proteinExistence type="inferred from homology"/>
<accession>A0ABX8BA23</accession>
<dbReference type="InterPro" id="IPR000189">
    <property type="entry name" value="Transglyc_AS"/>
</dbReference>
<dbReference type="Pfam" id="PF01464">
    <property type="entry name" value="SLT"/>
    <property type="match status" value="1"/>
</dbReference>
<sequence length="757" mass="84084">MNVSSLSHWIHTRHARLLAGVGFPLLIFGLALGGIFTTRYCLQAAPPSEKTAALTELRQAVARAGNQPAEGVLANFERRYPNSEVAALARFRRGYDSYQGRNYATAASLLDTSLIGDFSRLGDYALYYLGKAQFDSGKFEAAQATLAQVAIKYPQSLFAREATLQAGRAAAVRRDLAGVQRILKPLLDTGDGNALAILTLAYHSAGQLDDASRTWRRIITEAPDSLSRDEVKNAQQALFPDPLEAAAALRVTDAAGLRRRANRFYEVKQYAAAAEDFTQLATLDPNALQSDEARFRYGVSLYFAQKFAQAATQLAGVGTADPSRHAEALFYLAEAQRRGGSANYPTTVQRLLKLYPTSPRAGEALENLAQWAEKRGGESYYDQLVRQYPERKAGQRWHFKRAWTPHQQGAYAAAVPLLLEHVALFPSSDYKGMSAYWCARNLERTGRSAEAKPLYEAIVRRYRYGYYGQQAAERLRVLRAVPPAQLPAQHPVMRAVAGLPPAQPLPESIGPEGDAWLERASQLRIIGLMELSLNEMEAARQTAPTSPKVALEIARVYRDLGQPNRAVQALQRAHPDYLAYQGDEISREEWEIFFPLREWETIQREAKANGLDPFIVAGLIRQESVFDANARSRANAIGLMQLLPSTGRLVANKKGAGPITAEQLYNPQLNIVLGTSYLSDMRRQFGRYEYAFAAYNAGPGRVVNWLKTLPTDELDVWIDAIPITETRLYVQGVTRNAAHYRRLYGNDRRGEPTAAQD</sequence>
<gene>
    <name evidence="3" type="ORF">J8C06_04965</name>
</gene>
<evidence type="ECO:0000313" key="4">
    <source>
        <dbReference type="Proteomes" id="UP000676506"/>
    </source>
</evidence>
<dbReference type="InterPro" id="IPR023346">
    <property type="entry name" value="Lysozyme-like_dom_sf"/>
</dbReference>
<dbReference type="Proteomes" id="UP000676506">
    <property type="component" value="Chromosome 1"/>
</dbReference>
<reference evidence="3 4" key="1">
    <citation type="submission" date="2021-03" db="EMBL/GenBank/DDBJ databases">
        <title>Genomic and phenotypic characterization of Chloracidobacterium isolates provides evidence for multiple species.</title>
        <authorList>
            <person name="Saini M.K."/>
            <person name="Costas A.M.G."/>
            <person name="Tank M."/>
            <person name="Bryant D.A."/>
        </authorList>
    </citation>
    <scope>NUCLEOTIDE SEQUENCE [LARGE SCALE GENOMIC DNA]</scope>
    <source>
        <strain evidence="3 4">BV2-C</strain>
    </source>
</reference>
<dbReference type="InterPro" id="IPR011990">
    <property type="entry name" value="TPR-like_helical_dom_sf"/>
</dbReference>
<dbReference type="InterPro" id="IPR019734">
    <property type="entry name" value="TPR_rpt"/>
</dbReference>
<dbReference type="SUPFAM" id="SSF53955">
    <property type="entry name" value="Lysozyme-like"/>
    <property type="match status" value="1"/>
</dbReference>
<feature type="domain" description="Transglycosylase SLT" evidence="2">
    <location>
        <begin position="601"/>
        <end position="708"/>
    </location>
</feature>
<organism evidence="3 4">
    <name type="scientific">Chloracidobacterium validum</name>
    <dbReference type="NCBI Taxonomy" id="2821543"/>
    <lineage>
        <taxon>Bacteria</taxon>
        <taxon>Pseudomonadati</taxon>
        <taxon>Acidobacteriota</taxon>
        <taxon>Terriglobia</taxon>
        <taxon>Terriglobales</taxon>
        <taxon>Acidobacteriaceae</taxon>
        <taxon>Chloracidobacterium</taxon>
    </lineage>
</organism>
<evidence type="ECO:0000259" key="2">
    <source>
        <dbReference type="Pfam" id="PF01464"/>
    </source>
</evidence>
<dbReference type="EMBL" id="CP072648">
    <property type="protein sequence ID" value="QUW03787.1"/>
    <property type="molecule type" value="Genomic_DNA"/>
</dbReference>
<dbReference type="SUPFAM" id="SSF48452">
    <property type="entry name" value="TPR-like"/>
    <property type="match status" value="2"/>
</dbReference>
<protein>
    <submittedName>
        <fullName evidence="3">Transglycosylase SLT domain-containing protein</fullName>
    </submittedName>
</protein>
<comment type="similarity">
    <text evidence="1">Belongs to the transglycosylase Slt family.</text>
</comment>
<dbReference type="Pfam" id="PF13174">
    <property type="entry name" value="TPR_6"/>
    <property type="match status" value="1"/>
</dbReference>
<evidence type="ECO:0000256" key="1">
    <source>
        <dbReference type="ARBA" id="ARBA00007734"/>
    </source>
</evidence>
<dbReference type="RefSeq" id="WP_211429677.1">
    <property type="nucleotide sequence ID" value="NZ_CP072648.1"/>
</dbReference>
<dbReference type="CDD" id="cd13401">
    <property type="entry name" value="Slt70-like"/>
    <property type="match status" value="1"/>
</dbReference>
<evidence type="ECO:0000313" key="3">
    <source>
        <dbReference type="EMBL" id="QUW03787.1"/>
    </source>
</evidence>
<dbReference type="SMART" id="SM00028">
    <property type="entry name" value="TPR"/>
    <property type="match status" value="4"/>
</dbReference>